<evidence type="ECO:0000313" key="8">
    <source>
        <dbReference type="EMBL" id="CAI4017531.1"/>
    </source>
</evidence>
<dbReference type="Gene3D" id="3.40.50.300">
    <property type="entry name" value="P-loop containing nucleotide triphosphate hydrolases"/>
    <property type="match status" value="1"/>
</dbReference>
<feature type="region of interest" description="Disordered" evidence="5">
    <location>
        <begin position="1145"/>
        <end position="1164"/>
    </location>
</feature>
<evidence type="ECO:0000256" key="2">
    <source>
        <dbReference type="ARBA" id="ARBA00023043"/>
    </source>
</evidence>
<evidence type="ECO:0000259" key="7">
    <source>
        <dbReference type="PROSITE" id="PS50878"/>
    </source>
</evidence>
<feature type="region of interest" description="Disordered" evidence="5">
    <location>
        <begin position="2937"/>
        <end position="2988"/>
    </location>
</feature>
<dbReference type="PROSITE" id="PS50297">
    <property type="entry name" value="ANK_REP_REGION"/>
    <property type="match status" value="5"/>
</dbReference>
<dbReference type="PROSITE" id="PS50088">
    <property type="entry name" value="ANK_REPEAT"/>
    <property type="match status" value="5"/>
</dbReference>
<dbReference type="GO" id="GO:0003824">
    <property type="term" value="F:catalytic activity"/>
    <property type="evidence" value="ECO:0007669"/>
    <property type="project" value="InterPro"/>
</dbReference>
<dbReference type="EMBL" id="CAMXCT010006640">
    <property type="protein sequence ID" value="CAI4017531.1"/>
    <property type="molecule type" value="Genomic_DNA"/>
</dbReference>
<reference evidence="8" key="1">
    <citation type="submission" date="2022-10" db="EMBL/GenBank/DDBJ databases">
        <authorList>
            <person name="Chen Y."/>
            <person name="Dougan E. K."/>
            <person name="Chan C."/>
            <person name="Rhodes N."/>
            <person name="Thang M."/>
        </authorList>
    </citation>
    <scope>NUCLEOTIDE SEQUENCE</scope>
</reference>
<dbReference type="InterPro" id="IPR003323">
    <property type="entry name" value="OTU_dom"/>
</dbReference>
<evidence type="ECO:0000259" key="6">
    <source>
        <dbReference type="PROSITE" id="PS50802"/>
    </source>
</evidence>
<gene>
    <name evidence="8" type="ORF">C1SCF055_LOCUS42169</name>
</gene>
<feature type="repeat" description="ANK" evidence="3">
    <location>
        <begin position="3317"/>
        <end position="3349"/>
    </location>
</feature>
<feature type="compositionally biased region" description="Basic and acidic residues" evidence="5">
    <location>
        <begin position="2943"/>
        <end position="2959"/>
    </location>
</feature>
<dbReference type="Gene3D" id="3.90.70.80">
    <property type="match status" value="1"/>
</dbReference>
<feature type="repeat" description="ANK" evidence="3">
    <location>
        <begin position="3284"/>
        <end position="3316"/>
    </location>
</feature>
<dbReference type="Pfam" id="PF12796">
    <property type="entry name" value="Ank_2"/>
    <property type="match status" value="2"/>
</dbReference>
<keyword evidence="2 3" id="KW-0040">ANK repeat</keyword>
<feature type="repeat" description="ANK" evidence="3">
    <location>
        <begin position="3088"/>
        <end position="3120"/>
    </location>
</feature>
<dbReference type="InterPro" id="IPR038765">
    <property type="entry name" value="Papain-like_cys_pep_sf"/>
</dbReference>
<dbReference type="InterPro" id="IPR000477">
    <property type="entry name" value="RT_dom"/>
</dbReference>
<dbReference type="InterPro" id="IPR027417">
    <property type="entry name" value="P-loop_NTPase"/>
</dbReference>
<evidence type="ECO:0000313" key="11">
    <source>
        <dbReference type="Proteomes" id="UP001152797"/>
    </source>
</evidence>
<dbReference type="PROSITE" id="PS50802">
    <property type="entry name" value="OTU"/>
    <property type="match status" value="1"/>
</dbReference>
<sequence>MCQPGNELRGRCGAFLVGGFPGVPATMPLDLQDFAEQAGLKNEEEFKEKALRTWCETHVPRDTALKMGQKARPAGLVVFWSLRPQVQAVRSSLSRLTMGSGGSVQAFQLTAEEAVDKKCAVKSTPGAVVWVFFPKNAVDRLWSLSFKDKSMELTMPMPERPQMSMPLWLAASPRRRVEELQAGAQEAERLLDEAQAQLPEAPILRVQCREAAVETALAQAGSHDSEKLQEVAQLHEEAPYVRIHPMRSSEIVRDRVRSLRQAEAAAARRIEAEANESRRLREEVAQLQEEAAVETALAQAGSLDSEKLQEVAQLNEEVRSLRQAEAAAARRIEELESRLREAEANESQRLREEVAQLQEEVNVQEPHLYFTLRDKPAILEKTADIPYHGHIKREEGLDCYVSFPGKYAAGWDALIKERHGQSVACVFLCTPADGLGKHKEEFGGQCYCPTIYGQRDFKTFGYLKELPASCSEAEEKIEVEKATATKTVVVRSDASDKDKQEAEEKARQAWEDSGRVASWGCEWFHTWKKQVAEAVRLKQRLKVVFFPAQTGKGIVSFEDLNRVNLWDGVGCGGSQKCEIAYLEQMRQQQGEAWNYDHVDVSHFLKEEFKVGAKVDAWDGKQWCRGTLLDVPLRIPEKPEEAKWTVESQTKWHIFVTDRVRHADLIQAMLAEVGRENFVDLVKDSLSTDLGIVTNQGFVFPDGTPSLALRLGIDNIASLQHVRNVVLNSDLESRINESLKKWQVHVDKTHFCKVFERELLNLSDLTDHQKEKVRDIKDLMKHGDDSGPFGMARGRVQLALRVKPDDERLKPTSSVWRVETVPFGWDFENVEETLVEAGFSEIDILAKQRRRGGTAWVFKGMRNDDRDQMQIHYDADETCNEPPLDLFLVKQSKRLPDFATTLALPKSSLPPLPSKDDRGNEAMDVSLISVPDASDVEDEPMHVQGTKRKDQAMLTSPQKTGHDKKRMKVPERLQKVPNPGEGNCLFYCLAQAESTPSKSRSHRQVRAFVVAYMTKHFKKYEDFWDGLSPSNIPMEGGFDDYLQALEKDKAWAGYCEIEAYGEAMRRPVLVVHAKDNVVHAFNSHGDKDVVCLWYKDEHYELIVPSDADIQALWQNAEDGGTKGYRGAAKKARLAADNASICLSQFATPKSSRPSPRLTDFAQSTPAKRSACLTDFASTAKPSRQKTEQSEAEPCGSNPSAASASASVATGRDREITWTCHICNVSFTDKACIVSKRRTDHIRRTHRGTPTTNFKKAVDQYRAPVTAVSYGPTHAAVSWTCGFCMGTLPILPKTHQKASIVAHLRSCAKAPKGATRGDSILRLCKRASVSSDVPHRSILPWKLKHRQMYVQLNKFAKEQGHSLSQVQRRTTGTKKLAGGSKKVIFFMAQHACSICAGYWKTEKSVRAAGPCGGRTARAEWLAMPGRQKCWRQAPKERQEALHKAWRLSATERRKLDDAWASAKKKSRKKWPPKSWKRDLTAENIHPHPGPGHPDHWILSWNCRGSCNAWRGLNLLQDEGNLPSVLCLQEPDFEPRQGSQYVERLQKHGYKCWTIPAKPIRTLKREFYRGGLLVALREHLRGGIWDTLACDEGYVMTLDLQSCLLSSVWRRPSQLDGLQFLEYVATVTEEAQRRQIPALWVGDWNETPDDNAASIFLNGSVLAVTDPDQWVPSRFEGKRCLDYGILSGGYGFADCPRYSECKISDHKMFWLRLRLPIFQTDTWRFAWRPNYECPPEVPVEQWRAVLAEQWAAYVPCFSQDPDQDWEYFHQFAEKSMREALHLCGQPVPRPGHARGNLPRVIKAERPQVNTFPARKLVNVLGRLYEVKRQLAKSQGDKKLLQKLWSTWPSEYNELWGSWNHAIEVFEQRIALENRKSKNQRLTEWRTRMRQGGKEVTRWMKPHKPPTPRSVSEDSCATITQTLDCIRSFWQRIWKRDDLVPHLPPEFRTMEALAGPQTDWMPDAALIHQAALRASGSAAGCDGWSGSEVCHFPLVAWDHYRDLVLHWSQLKQFPQAWLQVRQVHLRKDDGGTVGSLRPIAVESIFLRLVSSSYVRTPQVQEWIASRVPEQCHGGLKSRGVATAWRQLNEAFENQEVLASLDFSKCFDFVHPGLAIENMQLQGLPDEWANILMFVWGHQVRWLCLGKAVHPTPEHVQTSMPQGDAFAPLALIMLLIGPLHDVSSIPDLRQVAYVDDRALSAPNVPRLIAGIHRWRSWSATLGLHENVQKMRLVACTAQQKQEINDAGFGEYLRPATRVLGIDFKESDLIVSPVLENRLQEAVFAAHRLQKLPVARDIRMSLYRSRIISLATWGAWFERLPQSQLPSLRKAWHAISYLQGNASRPLFNLLVGHMYHAEFWATMSSIRTMRQVRAPWRRMPRPGGWQSFICARMRELNWEFRGPWMFAHEDLGHVDLSNPDEAVVKLTEHKVRESWRRVQFALWKKQNRRDRHYLLDVPYEESRVSDARKLFSLTCDSHQRAVMLGSAHSTACYDKMRGHEVREQCPFCGEQIPPVWEHLSWHCSAEQLSSGRPEVPEDELQNRLAWPTRGCDAYDRAVLHHMARTFVAAQCALDKLRNNPDGQVFFLAPSIALGLYFVRWLAQSSSNRGQLHKLLRRIVLMEPQSQAFLSLRIKGDRFDWIPLPNSKKRFLLTIIDEAHNFFCIDESHTFLEEKIEAPRQVLLLSSVSQNSSGAVHFPPAKEISLTQVVRSTKRIVAGAAAFQASVAEKEQIASLCPAGPPLKAFLFESDAHVFEDYAKHTVSALFHVMRIYAGLSFHNRLALLVPNPDFLEKFQDALQRHFLTARLAGRNFKLISFTESLRMLPNVKVKQATHADNAELIVLDTVENAKGLESLMVVCIGLDQKVGDQSANQVGRSNIYQAITRAQLQAVIVNQLLRGGWLEFLGVTKFKSDTFNESTAMAETTTAAAEALTKVQLPSKLAIQASQEDSSRREDARAIQRDPLKPDAVPPSKPMLEEGQDPTTAPEAGDKPGDKLVVEIKDSSVWDADVIDIKEPISQLQFDPRSPTGKAEEEVASLEAEEVREAREAQEAADAEEAARCDNDILVAAGRGHLGGVRHLLRTVPGAVATKDRWGGTALHWPASNGRAEICRVLLAAGAEVDARDFDGRTPLHWAAGNGQVETVKLLLEAKASVTVKDDLGTTPHDLAKDGDDKKVFVALLSGKDCECLWLQDRTIRQLKEEAQQKLDIAIKHLIGPDMEPLDEEKMLAEENVMPGTTLTVVAVNQAAEDEKEAAECHNDILTAAYDGRLGGVRHLLRTVPGAAAATNSLDSTVLHVAAGKGHAEMCRVLLAAGAEVDARNDYGETPLHFAANNGRAEVVKLLLEAKASVTVKDNKGRGRTALDIAREKGHDEVVKILENAA</sequence>
<feature type="domain" description="Reverse transcriptase" evidence="7">
    <location>
        <begin position="2002"/>
        <end position="2258"/>
    </location>
</feature>
<dbReference type="InterPro" id="IPR002110">
    <property type="entry name" value="Ankyrin_rpt"/>
</dbReference>
<dbReference type="EMBL" id="CAMXCT020006640">
    <property type="protein sequence ID" value="CAL1170906.1"/>
    <property type="molecule type" value="Genomic_DNA"/>
</dbReference>
<dbReference type="InterPro" id="IPR005135">
    <property type="entry name" value="Endo/exonuclease/phosphatase"/>
</dbReference>
<feature type="coiled-coil region" evidence="4">
    <location>
        <begin position="263"/>
        <end position="360"/>
    </location>
</feature>
<dbReference type="InterPro" id="IPR036691">
    <property type="entry name" value="Endo/exonu/phosph_ase_sf"/>
</dbReference>
<dbReference type="PROSITE" id="PS50878">
    <property type="entry name" value="RT_POL"/>
    <property type="match status" value="1"/>
</dbReference>
<dbReference type="Gene3D" id="3.60.10.10">
    <property type="entry name" value="Endonuclease/exonuclease/phosphatase"/>
    <property type="match status" value="1"/>
</dbReference>
<dbReference type="Gene3D" id="1.25.40.20">
    <property type="entry name" value="Ankyrin repeat-containing domain"/>
    <property type="match status" value="3"/>
</dbReference>
<feature type="repeat" description="ANK" evidence="3">
    <location>
        <begin position="3121"/>
        <end position="3153"/>
    </location>
</feature>
<dbReference type="Pfam" id="PF03372">
    <property type="entry name" value="Exo_endo_phos"/>
    <property type="match status" value="1"/>
</dbReference>
<evidence type="ECO:0000256" key="3">
    <source>
        <dbReference type="PROSITE-ProRule" id="PRU00023"/>
    </source>
</evidence>
<dbReference type="SMART" id="SM00248">
    <property type="entry name" value="ANK"/>
    <property type="match status" value="5"/>
</dbReference>
<dbReference type="SUPFAM" id="SSF54001">
    <property type="entry name" value="Cysteine proteinases"/>
    <property type="match status" value="1"/>
</dbReference>
<dbReference type="SUPFAM" id="SSF56219">
    <property type="entry name" value="DNase I-like"/>
    <property type="match status" value="1"/>
</dbReference>
<evidence type="ECO:0000313" key="10">
    <source>
        <dbReference type="EMBL" id="CAL4804843.1"/>
    </source>
</evidence>
<feature type="region of interest" description="Disordered" evidence="5">
    <location>
        <begin position="936"/>
        <end position="966"/>
    </location>
</feature>
<dbReference type="PANTHER" id="PTHR24171">
    <property type="entry name" value="ANKYRIN REPEAT DOMAIN-CONTAINING PROTEIN 39-RELATED"/>
    <property type="match status" value="1"/>
</dbReference>
<feature type="domain" description="OTU" evidence="6">
    <location>
        <begin position="972"/>
        <end position="1104"/>
    </location>
</feature>
<reference evidence="9" key="2">
    <citation type="submission" date="2024-04" db="EMBL/GenBank/DDBJ databases">
        <authorList>
            <person name="Chen Y."/>
            <person name="Shah S."/>
            <person name="Dougan E. K."/>
            <person name="Thang M."/>
            <person name="Chan C."/>
        </authorList>
    </citation>
    <scope>NUCLEOTIDE SEQUENCE [LARGE SCALE GENOMIC DNA]</scope>
</reference>
<feature type="repeat" description="ANK" evidence="3">
    <location>
        <begin position="3352"/>
        <end position="3376"/>
    </location>
</feature>
<dbReference type="InterPro" id="IPR036770">
    <property type="entry name" value="Ankyrin_rpt-contain_sf"/>
</dbReference>
<protein>
    <submittedName>
        <fullName evidence="10">OTU domain-containing protein</fullName>
    </submittedName>
</protein>
<evidence type="ECO:0000256" key="1">
    <source>
        <dbReference type="ARBA" id="ARBA00022737"/>
    </source>
</evidence>
<accession>A0A9P1GMF2</accession>
<dbReference type="PRINTS" id="PR01415">
    <property type="entry name" value="ANKYRIN"/>
</dbReference>
<name>A0A9P1GMF2_9DINO</name>
<evidence type="ECO:0000256" key="5">
    <source>
        <dbReference type="SAM" id="MobiDB-lite"/>
    </source>
</evidence>
<dbReference type="EMBL" id="CAMXCT030006640">
    <property type="protein sequence ID" value="CAL4804843.1"/>
    <property type="molecule type" value="Genomic_DNA"/>
</dbReference>
<dbReference type="SUPFAM" id="SSF52540">
    <property type="entry name" value="P-loop containing nucleoside triphosphate hydrolases"/>
    <property type="match status" value="1"/>
</dbReference>
<dbReference type="OrthoDB" id="194358at2759"/>
<dbReference type="Pfam" id="PF02338">
    <property type="entry name" value="OTU"/>
    <property type="match status" value="1"/>
</dbReference>
<dbReference type="Proteomes" id="UP001152797">
    <property type="component" value="Unassembled WGS sequence"/>
</dbReference>
<feature type="region of interest" description="Disordered" evidence="5">
    <location>
        <begin position="1176"/>
        <end position="1206"/>
    </location>
</feature>
<comment type="caution">
    <text evidence="8">The sequence shown here is derived from an EMBL/GenBank/DDBJ whole genome shotgun (WGS) entry which is preliminary data.</text>
</comment>
<keyword evidence="11" id="KW-1185">Reference proteome</keyword>
<evidence type="ECO:0000313" key="9">
    <source>
        <dbReference type="EMBL" id="CAL1170906.1"/>
    </source>
</evidence>
<organism evidence="8">
    <name type="scientific">Cladocopium goreaui</name>
    <dbReference type="NCBI Taxonomy" id="2562237"/>
    <lineage>
        <taxon>Eukaryota</taxon>
        <taxon>Sar</taxon>
        <taxon>Alveolata</taxon>
        <taxon>Dinophyceae</taxon>
        <taxon>Suessiales</taxon>
        <taxon>Symbiodiniaceae</taxon>
        <taxon>Cladocopium</taxon>
    </lineage>
</organism>
<proteinExistence type="predicted"/>
<keyword evidence="4" id="KW-0175">Coiled coil</keyword>
<dbReference type="Pfam" id="PF00078">
    <property type="entry name" value="RVT_1"/>
    <property type="match status" value="1"/>
</dbReference>
<dbReference type="CDD" id="cd22744">
    <property type="entry name" value="OTU"/>
    <property type="match status" value="1"/>
</dbReference>
<keyword evidence="1" id="KW-0677">Repeat</keyword>
<dbReference type="SUPFAM" id="SSF48403">
    <property type="entry name" value="Ankyrin repeat"/>
    <property type="match status" value="1"/>
</dbReference>
<evidence type="ECO:0000256" key="4">
    <source>
        <dbReference type="SAM" id="Coils"/>
    </source>
</evidence>